<evidence type="ECO:0000313" key="3">
    <source>
        <dbReference type="Proteomes" id="UP000469558"/>
    </source>
</evidence>
<dbReference type="PANTHER" id="PTHR30344:SF1">
    <property type="entry name" value="6-PHOSPHOGLUCONOLACTONASE"/>
    <property type="match status" value="1"/>
</dbReference>
<reference evidence="2 3" key="1">
    <citation type="submission" date="2018-05" db="EMBL/GenBank/DDBJ databases">
        <title>Genome sequencing and assembly of the regulated plant pathogen Lachnellula willkommii and related sister species for the development of diagnostic species identification markers.</title>
        <authorList>
            <person name="Giroux E."/>
            <person name="Bilodeau G."/>
        </authorList>
    </citation>
    <scope>NUCLEOTIDE SEQUENCE [LARGE SCALE GENOMIC DNA]</scope>
    <source>
        <strain evidence="2 3">CBS 268.59</strain>
    </source>
</reference>
<protein>
    <submittedName>
        <fullName evidence="2">Putative 6-phosphogluconolactonase</fullName>
    </submittedName>
</protein>
<dbReference type="SUPFAM" id="SSF50974">
    <property type="entry name" value="Nitrous oxide reductase, N-terminal domain"/>
    <property type="match status" value="1"/>
</dbReference>
<dbReference type="GO" id="GO:0017057">
    <property type="term" value="F:6-phosphogluconolactonase activity"/>
    <property type="evidence" value="ECO:0007669"/>
    <property type="project" value="TreeGrafter"/>
</dbReference>
<organism evidence="2 3">
    <name type="scientific">Lachnellula suecica</name>
    <dbReference type="NCBI Taxonomy" id="602035"/>
    <lineage>
        <taxon>Eukaryota</taxon>
        <taxon>Fungi</taxon>
        <taxon>Dikarya</taxon>
        <taxon>Ascomycota</taxon>
        <taxon>Pezizomycotina</taxon>
        <taxon>Leotiomycetes</taxon>
        <taxon>Helotiales</taxon>
        <taxon>Lachnaceae</taxon>
        <taxon>Lachnellula</taxon>
    </lineage>
</organism>
<dbReference type="Proteomes" id="UP000469558">
    <property type="component" value="Unassembled WGS sequence"/>
</dbReference>
<keyword evidence="3" id="KW-1185">Reference proteome</keyword>
<dbReference type="EMBL" id="QGMK01002104">
    <property type="protein sequence ID" value="TVY60807.1"/>
    <property type="molecule type" value="Genomic_DNA"/>
</dbReference>
<dbReference type="Gene3D" id="2.130.10.10">
    <property type="entry name" value="YVTN repeat-like/Quinoprotein amine dehydrogenase"/>
    <property type="match status" value="1"/>
</dbReference>
<dbReference type="InterPro" id="IPR050282">
    <property type="entry name" value="Cycloisomerase_2"/>
</dbReference>
<proteinExistence type="inferred from homology"/>
<dbReference type="AlphaFoldDB" id="A0A8T9BU30"/>
<dbReference type="PANTHER" id="PTHR30344">
    <property type="entry name" value="6-PHOSPHOGLUCONOLACTONASE-RELATED"/>
    <property type="match status" value="1"/>
</dbReference>
<name>A0A8T9BU30_9HELO</name>
<gene>
    <name evidence="2" type="ORF">LSUE1_G008356</name>
</gene>
<comment type="similarity">
    <text evidence="1">Belongs to the cycloisomerase 2 family.</text>
</comment>
<evidence type="ECO:0000313" key="2">
    <source>
        <dbReference type="EMBL" id="TVY60807.1"/>
    </source>
</evidence>
<dbReference type="InterPro" id="IPR015943">
    <property type="entry name" value="WD40/YVTN_repeat-like_dom_sf"/>
</dbReference>
<accession>A0A8T9BU30</accession>
<dbReference type="InterPro" id="IPR011045">
    <property type="entry name" value="N2O_reductase_N"/>
</dbReference>
<dbReference type="Pfam" id="PF10282">
    <property type="entry name" value="Lactonase"/>
    <property type="match status" value="1"/>
</dbReference>
<sequence length="424" mass="45153">MWQAPIFAAFCLPTSLRSFGFAFLDSVLTCSDTMRLQHLPLAALVASTAAVNLYVSSYTYGEITSLKLSKSANGSYTLTTVATNNGSSPSPTWLEKDKYKDIVYGLDEGFTSPNGSLSSYKTSSSGVLTQIDRHLTLGGPVSSIVYNGGKGLAVAHYGGSALSSWAILETGGVKLLQTFPFTLTAPGTNPARQEAPHLHEALVDPTDSFIISPDLGADLLRVFTIDPKTSVLTPSTDFSTPPGSGPRHGAFLVTPSNTTYFFLVSELGNSVTSYRVTYGDKTLGFEEVFTSGIYGNQTIPDGAAAAEAVLSPDSKYLLTSSRNATLFQIPNFNPNNSTKIPSDTLQSWVIDHKTGKLTFHQLAPAGGSFPRQFSVNKAGTLAAVGLQESARVVIVERDVKDGTFGKFVAEIDVPGEVTSVIWDE</sequence>
<dbReference type="OrthoDB" id="9972196at2759"/>
<comment type="caution">
    <text evidence="2">The sequence shown here is derived from an EMBL/GenBank/DDBJ whole genome shotgun (WGS) entry which is preliminary data.</text>
</comment>
<dbReference type="InterPro" id="IPR019405">
    <property type="entry name" value="Lactonase_7-beta_prop"/>
</dbReference>
<evidence type="ECO:0000256" key="1">
    <source>
        <dbReference type="ARBA" id="ARBA00005564"/>
    </source>
</evidence>